<dbReference type="Proteomes" id="UP001163823">
    <property type="component" value="Chromosome 6"/>
</dbReference>
<comment type="caution">
    <text evidence="2">The sequence shown here is derived from an EMBL/GenBank/DDBJ whole genome shotgun (WGS) entry which is preliminary data.</text>
</comment>
<dbReference type="InterPro" id="IPR016161">
    <property type="entry name" value="Ald_DH/histidinol_DH"/>
</dbReference>
<dbReference type="GO" id="GO:0006081">
    <property type="term" value="P:aldehyde metabolic process"/>
    <property type="evidence" value="ECO:0007669"/>
    <property type="project" value="InterPro"/>
</dbReference>
<evidence type="ECO:0000256" key="1">
    <source>
        <dbReference type="ARBA" id="ARBA00023002"/>
    </source>
</evidence>
<protein>
    <submittedName>
        <fullName evidence="2">Aldehyde dehydrogenase</fullName>
    </submittedName>
</protein>
<name>A0AAD7LWJ9_QUISA</name>
<dbReference type="InterPro" id="IPR016162">
    <property type="entry name" value="Ald_DH_N"/>
</dbReference>
<keyword evidence="3" id="KW-1185">Reference proteome</keyword>
<reference evidence="2" key="1">
    <citation type="journal article" date="2023" name="Science">
        <title>Elucidation of the pathway for biosynthesis of saponin adjuvants from the soapbark tree.</title>
        <authorList>
            <person name="Reed J."/>
            <person name="Orme A."/>
            <person name="El-Demerdash A."/>
            <person name="Owen C."/>
            <person name="Martin L.B.B."/>
            <person name="Misra R.C."/>
            <person name="Kikuchi S."/>
            <person name="Rejzek M."/>
            <person name="Martin A.C."/>
            <person name="Harkess A."/>
            <person name="Leebens-Mack J."/>
            <person name="Louveau T."/>
            <person name="Stephenson M.J."/>
            <person name="Osbourn A."/>
        </authorList>
    </citation>
    <scope>NUCLEOTIDE SEQUENCE</scope>
    <source>
        <strain evidence="2">S10</strain>
    </source>
</reference>
<dbReference type="EMBL" id="JARAOO010000006">
    <property type="protein sequence ID" value="KAJ7965539.1"/>
    <property type="molecule type" value="Genomic_DNA"/>
</dbReference>
<dbReference type="GO" id="GO:0004029">
    <property type="term" value="F:aldehyde dehydrogenase (NAD+) activity"/>
    <property type="evidence" value="ECO:0007669"/>
    <property type="project" value="TreeGrafter"/>
</dbReference>
<dbReference type="InterPro" id="IPR012394">
    <property type="entry name" value="Aldehyde_DH_NAD(P)"/>
</dbReference>
<proteinExistence type="predicted"/>
<dbReference type="Gene3D" id="3.40.605.10">
    <property type="entry name" value="Aldehyde Dehydrogenase, Chain A, domain 1"/>
    <property type="match status" value="1"/>
</dbReference>
<sequence>MAAVEGKKLFDAKAVVKELRVAFDSGTTRSYEWRVSQIKAIIKLTEDNEEDITKALHADLSKSPAEAFIQEFWIWFINQM</sequence>
<organism evidence="2 3">
    <name type="scientific">Quillaja saponaria</name>
    <name type="common">Soap bark tree</name>
    <dbReference type="NCBI Taxonomy" id="32244"/>
    <lineage>
        <taxon>Eukaryota</taxon>
        <taxon>Viridiplantae</taxon>
        <taxon>Streptophyta</taxon>
        <taxon>Embryophyta</taxon>
        <taxon>Tracheophyta</taxon>
        <taxon>Spermatophyta</taxon>
        <taxon>Magnoliopsida</taxon>
        <taxon>eudicotyledons</taxon>
        <taxon>Gunneridae</taxon>
        <taxon>Pentapetalae</taxon>
        <taxon>rosids</taxon>
        <taxon>fabids</taxon>
        <taxon>Fabales</taxon>
        <taxon>Quillajaceae</taxon>
        <taxon>Quillaja</taxon>
    </lineage>
</organism>
<dbReference type="GO" id="GO:0005737">
    <property type="term" value="C:cytoplasm"/>
    <property type="evidence" value="ECO:0007669"/>
    <property type="project" value="TreeGrafter"/>
</dbReference>
<keyword evidence="1" id="KW-0560">Oxidoreductase</keyword>
<dbReference type="PANTHER" id="PTHR43570">
    <property type="entry name" value="ALDEHYDE DEHYDROGENASE"/>
    <property type="match status" value="1"/>
</dbReference>
<accession>A0AAD7LWJ9</accession>
<dbReference type="SUPFAM" id="SSF53720">
    <property type="entry name" value="ALDH-like"/>
    <property type="match status" value="1"/>
</dbReference>
<dbReference type="AlphaFoldDB" id="A0AAD7LWJ9"/>
<dbReference type="KEGG" id="qsa:O6P43_015162"/>
<evidence type="ECO:0000313" key="2">
    <source>
        <dbReference type="EMBL" id="KAJ7965539.1"/>
    </source>
</evidence>
<dbReference type="PANTHER" id="PTHR43570:SF16">
    <property type="entry name" value="ALDEHYDE DEHYDROGENASE TYPE III, ISOFORM Q"/>
    <property type="match status" value="1"/>
</dbReference>
<gene>
    <name evidence="2" type="ORF">O6P43_015162</name>
</gene>
<evidence type="ECO:0000313" key="3">
    <source>
        <dbReference type="Proteomes" id="UP001163823"/>
    </source>
</evidence>